<evidence type="ECO:0000256" key="7">
    <source>
        <dbReference type="ARBA" id="ARBA00022475"/>
    </source>
</evidence>
<dbReference type="SUPFAM" id="SSF161098">
    <property type="entry name" value="MetI-like"/>
    <property type="match status" value="1"/>
</dbReference>
<evidence type="ECO:0000256" key="9">
    <source>
        <dbReference type="ARBA" id="ARBA00022729"/>
    </source>
</evidence>
<sequence>MSNNLKTLFILIFTLFTIMGCEQNTQEKITLGTSADYPPFEHIQDGKIVGLDIDVAQFIAKRLNKELVIQDMDFGGLIPALNAGKVDFVMAGLSISEERKKNVDFTLAYFEPQFTLLTLKDKPITDLNDLANKKIGVQLGSVMESFLKDLQEKLPTLTLESLPKNIPLIQNLKLGRLDGVMVEDAQANAFVAANPGLIANNLPGSQGEYAIALSKNSHWLSDFNIAINDLKQSGELERIKQKWIENQDNKQHANSYDWVIYIIKGLGVTLEFTVISVLCGLVIGVILALANLSNRCLFQTPAKFYISIFRGTPLLLQLSFVYFATPSLTGYNISIFLAGVTAFSLNSGAYIAEIIRAGIQSVDKGQFEASQALGVPYALMIKDIILPQSFRNILPALVNETVNMLKESAIISTIGAADLMKRAQVVSAEQYTYFAPLLVAAGCYYITVFILSHFATRLENKLSLAHHD</sequence>
<gene>
    <name evidence="15" type="primary">artQ_1</name>
    <name evidence="15" type="ORF">CC99x_00765</name>
    <name evidence="16" type="ORF">CC99x_008055</name>
</gene>
<protein>
    <recommendedName>
        <fullName evidence="5">Putative glutamine transport system permease protein GlnP</fullName>
    </recommendedName>
</protein>
<dbReference type="InterPro" id="IPR010065">
    <property type="entry name" value="AA_ABC_transptr_permease_3TM"/>
</dbReference>
<keyword evidence="8 13" id="KW-0812">Transmembrane</keyword>
<reference evidence="15" key="1">
    <citation type="submission" date="2015-09" db="EMBL/GenBank/DDBJ databases">
        <title>Draft Genome Sequences of Two Novel Amoeba-resistant Intranuclear Bacteria, Candidatus Berkiella cookevillensis and Candidatus Berkiella aquae.</title>
        <authorList>
            <person name="Mehari Y.T."/>
            <person name="Arivett B.A."/>
            <person name="Farone A.L."/>
            <person name="Gunderson J.H."/>
            <person name="Farone M.B."/>
        </authorList>
    </citation>
    <scope>NUCLEOTIDE SEQUENCE [LARGE SCALE GENOMIC DNA]</scope>
    <source>
        <strain evidence="15">CC99</strain>
    </source>
</reference>
<keyword evidence="11 13" id="KW-1133">Transmembrane helix</keyword>
<feature type="transmembrane region" description="Helical" evidence="13">
    <location>
        <begin position="304"/>
        <end position="325"/>
    </location>
</feature>
<evidence type="ECO:0000256" key="4">
    <source>
        <dbReference type="ARBA" id="ARBA00010333"/>
    </source>
</evidence>
<dbReference type="InterPro" id="IPR035906">
    <property type="entry name" value="MetI-like_sf"/>
</dbReference>
<dbReference type="SMART" id="SM00079">
    <property type="entry name" value="PBPe"/>
    <property type="match status" value="1"/>
</dbReference>
<dbReference type="Gene3D" id="1.10.3720.10">
    <property type="entry name" value="MetI-like"/>
    <property type="match status" value="1"/>
</dbReference>
<dbReference type="STRING" id="437022.CC99x_00765"/>
<organism evidence="15">
    <name type="scientific">Candidatus Berkiella cookevillensis</name>
    <dbReference type="NCBI Taxonomy" id="437022"/>
    <lineage>
        <taxon>Bacteria</taxon>
        <taxon>Pseudomonadati</taxon>
        <taxon>Pseudomonadota</taxon>
        <taxon>Gammaproteobacteria</taxon>
        <taxon>Candidatus Berkiellales</taxon>
        <taxon>Candidatus Berkiellaceae</taxon>
        <taxon>Candidatus Berkiella</taxon>
    </lineage>
</organism>
<dbReference type="Gene3D" id="3.40.190.10">
    <property type="entry name" value="Periplasmic binding protein-like II"/>
    <property type="match status" value="2"/>
</dbReference>
<evidence type="ECO:0000313" key="17">
    <source>
        <dbReference type="Proteomes" id="UP000051494"/>
    </source>
</evidence>
<comment type="function">
    <text evidence="1">Part of the binding-protein-dependent transport system for glutamine; probably responsible for the translocation of the substrate across the membrane.</text>
</comment>
<accession>A0A0Q9YF94</accession>
<evidence type="ECO:0000259" key="14">
    <source>
        <dbReference type="PROSITE" id="PS50928"/>
    </source>
</evidence>
<keyword evidence="12 13" id="KW-0472">Membrane</keyword>
<dbReference type="InterPro" id="IPR018313">
    <property type="entry name" value="SBP_3_CS"/>
</dbReference>
<dbReference type="NCBIfam" id="TIGR01726">
    <property type="entry name" value="HEQRo_perm_3TM"/>
    <property type="match status" value="1"/>
</dbReference>
<comment type="similarity">
    <text evidence="3">Belongs to the binding-protein-dependent transport system permease family. HisMQ subfamily.</text>
</comment>
<dbReference type="SMART" id="SM00062">
    <property type="entry name" value="PBPb"/>
    <property type="match status" value="1"/>
</dbReference>
<dbReference type="RefSeq" id="WP_057623863.1">
    <property type="nucleotide sequence ID" value="NZ_LKHV02000001.1"/>
</dbReference>
<dbReference type="InterPro" id="IPR043429">
    <property type="entry name" value="ArtM/GltK/GlnP/TcyL/YhdX-like"/>
</dbReference>
<evidence type="ECO:0000256" key="8">
    <source>
        <dbReference type="ARBA" id="ARBA00022692"/>
    </source>
</evidence>
<comment type="similarity">
    <text evidence="4">Belongs to the bacterial solute-binding protein 3 family.</text>
</comment>
<dbReference type="AlphaFoldDB" id="A0A0Q9YF94"/>
<keyword evidence="17" id="KW-1185">Reference proteome</keyword>
<dbReference type="OrthoDB" id="4404959at2"/>
<reference evidence="16" key="3">
    <citation type="submission" date="2021-06" db="EMBL/GenBank/DDBJ databases">
        <title>Genomic Description and Analysis of Intracellular Bacteria, Candidatus Berkiella cookevillensis and Candidatus Berkiella aquae.</title>
        <authorList>
            <person name="Kidane D.T."/>
            <person name="Mehari Y.T."/>
            <person name="Rice F.C."/>
            <person name="Arivett B.A."/>
            <person name="Farone A.L."/>
            <person name="Berk S.G."/>
            <person name="Farone M.B."/>
        </authorList>
    </citation>
    <scope>NUCLEOTIDE SEQUENCE</scope>
    <source>
        <strain evidence="16">CC99</strain>
    </source>
</reference>
<dbReference type="PROSITE" id="PS50928">
    <property type="entry name" value="ABC_TM1"/>
    <property type="match status" value="1"/>
</dbReference>
<dbReference type="CDD" id="cd06261">
    <property type="entry name" value="TM_PBP2"/>
    <property type="match status" value="1"/>
</dbReference>
<feature type="transmembrane region" description="Helical" evidence="13">
    <location>
        <begin position="272"/>
        <end position="292"/>
    </location>
</feature>
<keyword evidence="9" id="KW-0732">Signal</keyword>
<name>A0A0Q9YF94_9GAMM</name>
<comment type="subcellular location">
    <subcellularLocation>
        <location evidence="2">Cell inner membrane</location>
        <topology evidence="2">Multi-pass membrane protein</topology>
    </subcellularLocation>
    <subcellularLocation>
        <location evidence="13">Cell membrane</location>
        <topology evidence="13">Multi-pass membrane protein</topology>
    </subcellularLocation>
</comment>
<dbReference type="EMBL" id="LKHV01000003">
    <property type="protein sequence ID" value="KRG19243.1"/>
    <property type="molecule type" value="Genomic_DNA"/>
</dbReference>
<dbReference type="PROSITE" id="PS51257">
    <property type="entry name" value="PROKAR_LIPOPROTEIN"/>
    <property type="match status" value="1"/>
</dbReference>
<evidence type="ECO:0000256" key="2">
    <source>
        <dbReference type="ARBA" id="ARBA00004429"/>
    </source>
</evidence>
<dbReference type="EMBL" id="LKHV02000001">
    <property type="protein sequence ID" value="MCS5708857.1"/>
    <property type="molecule type" value="Genomic_DNA"/>
</dbReference>
<evidence type="ECO:0000256" key="10">
    <source>
        <dbReference type="ARBA" id="ARBA00022970"/>
    </source>
</evidence>
<dbReference type="GO" id="GO:0043190">
    <property type="term" value="C:ATP-binding cassette (ABC) transporter complex"/>
    <property type="evidence" value="ECO:0007669"/>
    <property type="project" value="InterPro"/>
</dbReference>
<feature type="domain" description="ABC transmembrane type-1" evidence="14">
    <location>
        <begin position="266"/>
        <end position="455"/>
    </location>
</feature>
<reference evidence="16" key="2">
    <citation type="journal article" date="2016" name="Genome Announc.">
        <title>Draft Genome Sequences of Two Novel Amoeba-Resistant Intranuclear Bacteria, 'Candidatus Berkiella cookevillensis' and 'Candidatus Berkiella aquae'.</title>
        <authorList>
            <person name="Mehari Y.T."/>
            <person name="Arivett B.A."/>
            <person name="Farone A.L."/>
            <person name="Gunderson J.H."/>
            <person name="Farone M.B."/>
        </authorList>
    </citation>
    <scope>NUCLEOTIDE SEQUENCE</scope>
    <source>
        <strain evidence="16">CC99</strain>
    </source>
</reference>
<evidence type="ECO:0000256" key="5">
    <source>
        <dbReference type="ARBA" id="ARBA00016506"/>
    </source>
</evidence>
<keyword evidence="10" id="KW-0029">Amino-acid transport</keyword>
<evidence type="ECO:0000313" key="16">
    <source>
        <dbReference type="EMBL" id="MCS5708857.1"/>
    </source>
</evidence>
<dbReference type="GO" id="GO:0015276">
    <property type="term" value="F:ligand-gated monoatomic ion channel activity"/>
    <property type="evidence" value="ECO:0007669"/>
    <property type="project" value="InterPro"/>
</dbReference>
<evidence type="ECO:0000256" key="12">
    <source>
        <dbReference type="ARBA" id="ARBA00023136"/>
    </source>
</evidence>
<evidence type="ECO:0000256" key="11">
    <source>
        <dbReference type="ARBA" id="ARBA00022989"/>
    </source>
</evidence>
<dbReference type="SUPFAM" id="SSF53850">
    <property type="entry name" value="Periplasmic binding protein-like II"/>
    <property type="match status" value="1"/>
</dbReference>
<dbReference type="InterPro" id="IPR001638">
    <property type="entry name" value="Solute-binding_3/MltF_N"/>
</dbReference>
<keyword evidence="6 13" id="KW-0813">Transport</keyword>
<proteinExistence type="inferred from homology"/>
<feature type="transmembrane region" description="Helical" evidence="13">
    <location>
        <begin position="431"/>
        <end position="455"/>
    </location>
</feature>
<comment type="caution">
    <text evidence="15">The sequence shown here is derived from an EMBL/GenBank/DDBJ whole genome shotgun (WGS) entry which is preliminary data.</text>
</comment>
<dbReference type="GO" id="GO:0006865">
    <property type="term" value="P:amino acid transport"/>
    <property type="evidence" value="ECO:0007669"/>
    <property type="project" value="UniProtKB-KW"/>
</dbReference>
<evidence type="ECO:0000256" key="3">
    <source>
        <dbReference type="ARBA" id="ARBA00010072"/>
    </source>
</evidence>
<dbReference type="InterPro" id="IPR000515">
    <property type="entry name" value="MetI-like"/>
</dbReference>
<dbReference type="Pfam" id="PF00528">
    <property type="entry name" value="BPD_transp_1"/>
    <property type="match status" value="1"/>
</dbReference>
<dbReference type="Proteomes" id="UP000051494">
    <property type="component" value="Unassembled WGS sequence"/>
</dbReference>
<dbReference type="FunFam" id="1.10.3720.10:FF:000033">
    <property type="entry name" value="Polar amino acid ABC transporter permease"/>
    <property type="match status" value="1"/>
</dbReference>
<dbReference type="Pfam" id="PF00497">
    <property type="entry name" value="SBP_bac_3"/>
    <property type="match status" value="1"/>
</dbReference>
<evidence type="ECO:0000256" key="13">
    <source>
        <dbReference type="RuleBase" id="RU363032"/>
    </source>
</evidence>
<dbReference type="PANTHER" id="PTHR30614">
    <property type="entry name" value="MEMBRANE COMPONENT OF AMINO ACID ABC TRANSPORTER"/>
    <property type="match status" value="1"/>
</dbReference>
<dbReference type="InterPro" id="IPR001320">
    <property type="entry name" value="Iontro_rcpt_C"/>
</dbReference>
<keyword evidence="7" id="KW-1003">Cell membrane</keyword>
<evidence type="ECO:0000313" key="15">
    <source>
        <dbReference type="EMBL" id="KRG19243.1"/>
    </source>
</evidence>
<dbReference type="PROSITE" id="PS01039">
    <property type="entry name" value="SBP_BACTERIAL_3"/>
    <property type="match status" value="1"/>
</dbReference>
<dbReference type="PANTHER" id="PTHR30614:SF20">
    <property type="entry name" value="GLUTAMINE TRANSPORT SYSTEM PERMEASE PROTEIN GLNP"/>
    <property type="match status" value="1"/>
</dbReference>
<evidence type="ECO:0000256" key="1">
    <source>
        <dbReference type="ARBA" id="ARBA00003159"/>
    </source>
</evidence>
<evidence type="ECO:0000256" key="6">
    <source>
        <dbReference type="ARBA" id="ARBA00022448"/>
    </source>
</evidence>
<feature type="transmembrane region" description="Helical" evidence="13">
    <location>
        <begin position="331"/>
        <end position="352"/>
    </location>
</feature>